<evidence type="ECO:0000256" key="1">
    <source>
        <dbReference type="ARBA" id="ARBA00022676"/>
    </source>
</evidence>
<keyword evidence="2" id="KW-0808">Transferase</keyword>
<dbReference type="PANTHER" id="PTHR30160">
    <property type="entry name" value="TETRAACYLDISACCHARIDE 4'-KINASE-RELATED"/>
    <property type="match status" value="1"/>
</dbReference>
<reference evidence="3" key="1">
    <citation type="submission" date="2022-10" db="EMBL/GenBank/DDBJ databases">
        <title>Chitiniphilus purpureus sp. nov., a novel chitin-degrading bacterium isolated from crawfish pond sediment.</title>
        <authorList>
            <person name="Li K."/>
        </authorList>
    </citation>
    <scope>NUCLEOTIDE SEQUENCE</scope>
    <source>
        <strain evidence="3">CD1</strain>
    </source>
</reference>
<accession>A0ABY6DMC6</accession>
<dbReference type="CDD" id="cd03789">
    <property type="entry name" value="GT9_LPS_heptosyltransferase"/>
    <property type="match status" value="1"/>
</dbReference>
<proteinExistence type="predicted"/>
<dbReference type="Gene3D" id="3.40.50.2000">
    <property type="entry name" value="Glycogen Phosphorylase B"/>
    <property type="match status" value="2"/>
</dbReference>
<evidence type="ECO:0000313" key="4">
    <source>
        <dbReference type="Proteomes" id="UP001061302"/>
    </source>
</evidence>
<sequence>MSDSISAAPAKIAVLRANGLGDFIFALPALEALRHAYPAAEIVLLGLPWHAQLFESRPGPIDRVVVVPPYPGVRDTDPDTWPAPSSFFEAMQAERFDLALQLHGGGAHSNPFVRQLGAAFAVGLQAPGAPPLDRNVPYVWLQPEVMRYLEVVGHVGAAPVTFTPRLAVTPADRQALAGLLPALASDYVVLHPGAGDARRRWPPSRFAELGDALAALQLQVIVTGFRADEQALVEEVLDRMHAPAVAAWGSLALGPLVALLAGSRLVVSNDSGPLHLAGAVGAPTVGLYWIGNVVTAGAHYRGRHRVLTSWQMHCPECGQHCMREPCGHDTSFLLELDSATVTAEALALLAFLAEGQQPDAAPLAAA</sequence>
<dbReference type="PANTHER" id="PTHR30160:SF1">
    <property type="entry name" value="LIPOPOLYSACCHARIDE 1,2-N-ACETYLGLUCOSAMINETRANSFERASE-RELATED"/>
    <property type="match status" value="1"/>
</dbReference>
<dbReference type="InterPro" id="IPR051199">
    <property type="entry name" value="LPS_LOS_Heptosyltrfase"/>
</dbReference>
<dbReference type="InterPro" id="IPR002201">
    <property type="entry name" value="Glyco_trans_9"/>
</dbReference>
<dbReference type="EMBL" id="CP106753">
    <property type="protein sequence ID" value="UXY15363.1"/>
    <property type="molecule type" value="Genomic_DNA"/>
</dbReference>
<evidence type="ECO:0000313" key="3">
    <source>
        <dbReference type="EMBL" id="UXY15363.1"/>
    </source>
</evidence>
<dbReference type="Proteomes" id="UP001061302">
    <property type="component" value="Chromosome"/>
</dbReference>
<keyword evidence="1" id="KW-0328">Glycosyltransferase</keyword>
<evidence type="ECO:0000256" key="2">
    <source>
        <dbReference type="ARBA" id="ARBA00022679"/>
    </source>
</evidence>
<dbReference type="RefSeq" id="WP_263124769.1">
    <property type="nucleotide sequence ID" value="NZ_CP106753.1"/>
</dbReference>
<dbReference type="Pfam" id="PF01075">
    <property type="entry name" value="Glyco_transf_9"/>
    <property type="match status" value="1"/>
</dbReference>
<keyword evidence="4" id="KW-1185">Reference proteome</keyword>
<name>A0ABY6DMC6_9NEIS</name>
<dbReference type="SUPFAM" id="SSF53756">
    <property type="entry name" value="UDP-Glycosyltransferase/glycogen phosphorylase"/>
    <property type="match status" value="1"/>
</dbReference>
<protein>
    <submittedName>
        <fullName evidence="3">Glycosyltransferase family 9 protein</fullName>
    </submittedName>
</protein>
<gene>
    <name evidence="3" type="ORF">N8I74_18960</name>
</gene>
<organism evidence="3 4">
    <name type="scientific">Chitiniphilus purpureus</name>
    <dbReference type="NCBI Taxonomy" id="2981137"/>
    <lineage>
        <taxon>Bacteria</taxon>
        <taxon>Pseudomonadati</taxon>
        <taxon>Pseudomonadota</taxon>
        <taxon>Betaproteobacteria</taxon>
        <taxon>Neisseriales</taxon>
        <taxon>Chitinibacteraceae</taxon>
        <taxon>Chitiniphilus</taxon>
    </lineage>
</organism>